<dbReference type="Proteomes" id="UP000199310">
    <property type="component" value="Unassembled WGS sequence"/>
</dbReference>
<evidence type="ECO:0000313" key="2">
    <source>
        <dbReference type="EMBL" id="SEW51439.1"/>
    </source>
</evidence>
<gene>
    <name evidence="2" type="ORF">SAMN04488122_4240</name>
</gene>
<feature type="transmembrane region" description="Helical" evidence="1">
    <location>
        <begin position="196"/>
        <end position="214"/>
    </location>
</feature>
<proteinExistence type="predicted"/>
<feature type="transmembrane region" description="Helical" evidence="1">
    <location>
        <begin position="46"/>
        <end position="71"/>
    </location>
</feature>
<accession>A0A1I0S730</accession>
<keyword evidence="1" id="KW-0472">Membrane</keyword>
<evidence type="ECO:0000313" key="3">
    <source>
        <dbReference type="Proteomes" id="UP000199310"/>
    </source>
</evidence>
<feature type="transmembrane region" description="Helical" evidence="1">
    <location>
        <begin position="298"/>
        <end position="318"/>
    </location>
</feature>
<reference evidence="3" key="1">
    <citation type="submission" date="2016-10" db="EMBL/GenBank/DDBJ databases">
        <authorList>
            <person name="Varghese N."/>
            <person name="Submissions S."/>
        </authorList>
    </citation>
    <scope>NUCLEOTIDE SEQUENCE [LARGE SCALE GENOMIC DNA]</scope>
    <source>
        <strain evidence="3">DSM 3695</strain>
    </source>
</reference>
<dbReference type="OrthoDB" id="647466at2"/>
<dbReference type="EMBL" id="FOJG01000002">
    <property type="protein sequence ID" value="SEW51439.1"/>
    <property type="molecule type" value="Genomic_DNA"/>
</dbReference>
<feature type="transmembrane region" description="Helical" evidence="1">
    <location>
        <begin position="103"/>
        <end position="127"/>
    </location>
</feature>
<dbReference type="RefSeq" id="WP_089897784.1">
    <property type="nucleotide sequence ID" value="NZ_FOJG01000002.1"/>
</dbReference>
<keyword evidence="1" id="KW-0812">Transmembrane</keyword>
<keyword evidence="1" id="KW-1133">Transmembrane helix</keyword>
<feature type="transmembrane region" description="Helical" evidence="1">
    <location>
        <begin position="267"/>
        <end position="286"/>
    </location>
</feature>
<keyword evidence="3" id="KW-1185">Reference proteome</keyword>
<feature type="transmembrane region" description="Helical" evidence="1">
    <location>
        <begin position="133"/>
        <end position="160"/>
    </location>
</feature>
<dbReference type="AlphaFoldDB" id="A0A1I0S730"/>
<evidence type="ECO:0000256" key="1">
    <source>
        <dbReference type="SAM" id="Phobius"/>
    </source>
</evidence>
<feature type="transmembrane region" description="Helical" evidence="1">
    <location>
        <begin position="21"/>
        <end position="40"/>
    </location>
</feature>
<sequence length="369" mass="42854">MSVAIQILFRSFIKAFYRENAGAFGLLFTMLFLVVAPTHGAGVVEYHYSLIIGFLKGSYFLLLVFTVWLLYAWKCVSFVTHIIQQPACNFLHILNYLSKTKRFFLFLLVEISLLLPVLVYATLIVIVGCQRHFYLHTGLTIVYLLVLSISAACWHVYLLTDADKRKQRGMPKQLWLSRLLNHYPVVLLRVVIKTQWLKWLGLKIITCGLLYGIARNNTTTAYDAATIFWIFNFCILAGSILIFRMREYEERYLSFYRGAPVALWKRFSAYATLYACLMLPEFYTLLVLTPVHLHITDAINFGLCGFSLILLMNSITFLHPFRMKTYLKIALGIGCIQFIFLLFLSLLLLYPLFFLLAAVIFRRGYYRYE</sequence>
<protein>
    <submittedName>
        <fullName evidence="2">Uncharacterized protein</fullName>
    </submittedName>
</protein>
<feature type="transmembrane region" description="Helical" evidence="1">
    <location>
        <begin position="226"/>
        <end position="246"/>
    </location>
</feature>
<name>A0A1I0S730_9BACT</name>
<dbReference type="STRING" id="29529.SAMN04488122_4240"/>
<organism evidence="2 3">
    <name type="scientific">Chitinophaga arvensicola</name>
    <dbReference type="NCBI Taxonomy" id="29529"/>
    <lineage>
        <taxon>Bacteria</taxon>
        <taxon>Pseudomonadati</taxon>
        <taxon>Bacteroidota</taxon>
        <taxon>Chitinophagia</taxon>
        <taxon>Chitinophagales</taxon>
        <taxon>Chitinophagaceae</taxon>
        <taxon>Chitinophaga</taxon>
    </lineage>
</organism>
<feature type="transmembrane region" description="Helical" evidence="1">
    <location>
        <begin position="330"/>
        <end position="361"/>
    </location>
</feature>